<feature type="active site" description="Proton donor/acceptor" evidence="2">
    <location>
        <position position="558"/>
    </location>
</feature>
<dbReference type="InterPro" id="IPR011042">
    <property type="entry name" value="6-blade_b-propeller_TolB-like"/>
</dbReference>
<feature type="binding site" evidence="3">
    <location>
        <position position="504"/>
    </location>
    <ligand>
        <name>a divalent metal cation</name>
        <dbReference type="ChEBI" id="CHEBI:60240"/>
    </ligand>
</feature>
<feature type="binding site" evidence="3">
    <location>
        <position position="360"/>
    </location>
    <ligand>
        <name>a divalent metal cation</name>
        <dbReference type="ChEBI" id="CHEBI:60240"/>
    </ligand>
</feature>
<dbReference type="GO" id="GO:0046872">
    <property type="term" value="F:metal ion binding"/>
    <property type="evidence" value="ECO:0007669"/>
    <property type="project" value="UniProtKB-KW"/>
</dbReference>
<dbReference type="PRINTS" id="PR01790">
    <property type="entry name" value="SMP30FAMILY"/>
</dbReference>
<protein>
    <submittedName>
        <fullName evidence="5">Gnl protein</fullName>
    </submittedName>
</protein>
<dbReference type="SUPFAM" id="SSF51197">
    <property type="entry name" value="Clavaminate synthase-like"/>
    <property type="match status" value="1"/>
</dbReference>
<dbReference type="EMBL" id="CAJNIZ010011112">
    <property type="protein sequence ID" value="CAE7312120.1"/>
    <property type="molecule type" value="Genomic_DNA"/>
</dbReference>
<dbReference type="InterPro" id="IPR013658">
    <property type="entry name" value="SGL"/>
</dbReference>
<dbReference type="PANTHER" id="PTHR47572">
    <property type="entry name" value="LIPOPROTEIN-RELATED"/>
    <property type="match status" value="1"/>
</dbReference>
<comment type="caution">
    <text evidence="5">The sequence shown here is derived from an EMBL/GenBank/DDBJ whole genome shotgun (WGS) entry which is preliminary data.</text>
</comment>
<reference evidence="5" key="1">
    <citation type="submission" date="2021-02" db="EMBL/GenBank/DDBJ databases">
        <authorList>
            <person name="Dougan E. K."/>
            <person name="Rhodes N."/>
            <person name="Thang M."/>
            <person name="Chan C."/>
        </authorList>
    </citation>
    <scope>NUCLEOTIDE SEQUENCE</scope>
</reference>
<accession>A0A812P0I1</accession>
<feature type="binding site" evidence="3">
    <location>
        <position position="447"/>
    </location>
    <ligand>
        <name>substrate</name>
    </ligand>
</feature>
<evidence type="ECO:0000259" key="4">
    <source>
        <dbReference type="Pfam" id="PF08450"/>
    </source>
</evidence>
<feature type="binding site" evidence="3">
    <location>
        <position position="558"/>
    </location>
    <ligand>
        <name>a divalent metal cation</name>
        <dbReference type="ChEBI" id="CHEBI:60240"/>
    </ligand>
</feature>
<dbReference type="GO" id="GO:0016787">
    <property type="term" value="F:hydrolase activity"/>
    <property type="evidence" value="ECO:0007669"/>
    <property type="project" value="UniProtKB-KW"/>
</dbReference>
<dbReference type="Gene3D" id="2.60.120.620">
    <property type="entry name" value="q2cbj1_9rhob like domain"/>
    <property type="match status" value="1"/>
</dbReference>
<dbReference type="OrthoDB" id="423498at2759"/>
<evidence type="ECO:0000256" key="2">
    <source>
        <dbReference type="PIRSR" id="PIRSR605511-1"/>
    </source>
</evidence>
<organism evidence="5 6">
    <name type="scientific">Symbiodinium pilosum</name>
    <name type="common">Dinoflagellate</name>
    <dbReference type="NCBI Taxonomy" id="2952"/>
    <lineage>
        <taxon>Eukaryota</taxon>
        <taxon>Sar</taxon>
        <taxon>Alveolata</taxon>
        <taxon>Dinophyceae</taxon>
        <taxon>Suessiales</taxon>
        <taxon>Symbiodiniaceae</taxon>
        <taxon>Symbiodinium</taxon>
    </lineage>
</organism>
<dbReference type="Pfam" id="PF05721">
    <property type="entry name" value="PhyH"/>
    <property type="match status" value="1"/>
</dbReference>
<evidence type="ECO:0000313" key="5">
    <source>
        <dbReference type="EMBL" id="CAE7312120.1"/>
    </source>
</evidence>
<dbReference type="InterPro" id="IPR005511">
    <property type="entry name" value="SMP-30"/>
</dbReference>
<dbReference type="Pfam" id="PF08450">
    <property type="entry name" value="SGL"/>
    <property type="match status" value="1"/>
</dbReference>
<dbReference type="AlphaFoldDB" id="A0A812P0I1"/>
<dbReference type="InterPro" id="IPR008775">
    <property type="entry name" value="Phytyl_CoA_dOase-like"/>
</dbReference>
<keyword evidence="3" id="KW-0862">Zinc</keyword>
<gene>
    <name evidence="5" type="primary">gnl</name>
    <name evidence="5" type="ORF">SPIL2461_LOCUS7091</name>
</gene>
<dbReference type="Gene3D" id="2.120.10.30">
    <property type="entry name" value="TolB, C-terminal domain"/>
    <property type="match status" value="1"/>
</dbReference>
<sequence>MAISKTPRTDASKFSGSKSHRQLDEAYELSPEQLDFYHTNGFIRLKNVLDSDSIAYYNIVITEAVRSWTPAIFLAQLRNDCGPELADKLRPYLLATTAQGATDTYSRAFTQRMNLWRHHAEIEKLVRSKRLAKLAADLMQVDGVRLYHDQALFKEAQGGYTPWHVDQFYWPLSNNNTITLWIPLQAVSAHMGPLAFAAGSHQAMPEQAADLGISDKSEQMLNSLMKNFEYINAPFDLGEVSFHSGWTCHRADGNKSDQTRAAFSLIYMQDGIRMSTPKHRNHAMDAQMWLPGIQSGEAAASPINPVLFSRKFMDYLLDRDWRSPIRYPDPAIEVLDQAFRQYVLASAALERIWTGGRWTEGPVYFGDLRSLIWSDIPNNRMMRWDETSGETSVFRAPADYANGNTRDLQGRLITCEHGSRQVTRTEHDGTVTVLIKHFDGKRLNAPNDVVVHPDGAIWFTDPGYGIHWHYEGHKAQFELPTRIYRLDPDSGAATIVDEQLNKPNGLAFSPDYKKLYVSDTGASHTPGHPRAIHVFDVIDNERLSPPTQFCDFETAGPDGFRVDTQGNLWCGAAWGDAGADGVFVYAPNGKKIGAIHLPEGVSNVCFGGPKRNRLFMTGSQSVYALYVDAQGMPYPG</sequence>
<evidence type="ECO:0000256" key="1">
    <source>
        <dbReference type="ARBA" id="ARBA00022801"/>
    </source>
</evidence>
<dbReference type="InterPro" id="IPR051262">
    <property type="entry name" value="SMP-30/CGR1_Lactonase"/>
</dbReference>
<proteinExistence type="predicted"/>
<feature type="domain" description="SMP-30/Gluconolactonase/LRE-like region" evidence="4">
    <location>
        <begin position="358"/>
        <end position="618"/>
    </location>
</feature>
<dbReference type="PANTHER" id="PTHR47572:SF4">
    <property type="entry name" value="LACTONASE DRP35"/>
    <property type="match status" value="1"/>
</dbReference>
<keyword evidence="1" id="KW-0378">Hydrolase</keyword>
<keyword evidence="3" id="KW-0479">Metal-binding</keyword>
<evidence type="ECO:0000313" key="6">
    <source>
        <dbReference type="Proteomes" id="UP000649617"/>
    </source>
</evidence>
<dbReference type="SUPFAM" id="SSF63829">
    <property type="entry name" value="Calcium-dependent phosphotriesterase"/>
    <property type="match status" value="1"/>
</dbReference>
<dbReference type="Proteomes" id="UP000649617">
    <property type="component" value="Unassembled WGS sequence"/>
</dbReference>
<evidence type="ECO:0000256" key="3">
    <source>
        <dbReference type="PIRSR" id="PIRSR605511-2"/>
    </source>
</evidence>
<comment type="cofactor">
    <cofactor evidence="3">
        <name>Zn(2+)</name>
        <dbReference type="ChEBI" id="CHEBI:29105"/>
    </cofactor>
    <text evidence="3">Binds 1 divalent metal cation per subunit.</text>
</comment>
<name>A0A812P0I1_SYMPI</name>
<keyword evidence="6" id="KW-1185">Reference proteome</keyword>